<dbReference type="AlphaFoldDB" id="A0AAD8YWT4"/>
<feature type="non-terminal residue" evidence="1">
    <location>
        <position position="1"/>
    </location>
</feature>
<evidence type="ECO:0000313" key="1">
    <source>
        <dbReference type="EMBL" id="KAK1787934.1"/>
    </source>
</evidence>
<proteinExistence type="predicted"/>
<evidence type="ECO:0000313" key="2">
    <source>
        <dbReference type="Proteomes" id="UP001239994"/>
    </source>
</evidence>
<accession>A0AAD8YWT4</accession>
<organism evidence="1 2">
    <name type="scientific">Electrophorus voltai</name>
    <dbReference type="NCBI Taxonomy" id="2609070"/>
    <lineage>
        <taxon>Eukaryota</taxon>
        <taxon>Metazoa</taxon>
        <taxon>Chordata</taxon>
        <taxon>Craniata</taxon>
        <taxon>Vertebrata</taxon>
        <taxon>Euteleostomi</taxon>
        <taxon>Actinopterygii</taxon>
        <taxon>Neopterygii</taxon>
        <taxon>Teleostei</taxon>
        <taxon>Ostariophysi</taxon>
        <taxon>Gymnotiformes</taxon>
        <taxon>Gymnotoidei</taxon>
        <taxon>Gymnotidae</taxon>
        <taxon>Electrophorus</taxon>
    </lineage>
</organism>
<dbReference type="SUPFAM" id="SSF52058">
    <property type="entry name" value="L domain-like"/>
    <property type="match status" value="1"/>
</dbReference>
<keyword evidence="2" id="KW-1185">Reference proteome</keyword>
<dbReference type="InterPro" id="IPR032675">
    <property type="entry name" value="LRR_dom_sf"/>
</dbReference>
<dbReference type="Proteomes" id="UP001239994">
    <property type="component" value="Unassembled WGS sequence"/>
</dbReference>
<reference evidence="1" key="1">
    <citation type="submission" date="2023-03" db="EMBL/GenBank/DDBJ databases">
        <title>Electrophorus voltai genome.</title>
        <authorList>
            <person name="Bian C."/>
        </authorList>
    </citation>
    <scope>NUCLEOTIDE SEQUENCE</scope>
    <source>
        <strain evidence="1">CB-2022</strain>
        <tissue evidence="1">Muscle</tissue>
    </source>
</reference>
<dbReference type="EMBL" id="JAROKS010000023">
    <property type="protein sequence ID" value="KAK1787934.1"/>
    <property type="molecule type" value="Genomic_DNA"/>
</dbReference>
<sequence length="99" mass="11281">TADGSDLDLSFVPNQITESTKSLDFSFNYLLALYNSTFQRLKNLVSLDLTRCGIVIMYKNIFQHQSDLETLILWDSHPFSATPHLHNLDCSHIKYSLGT</sequence>
<comment type="caution">
    <text evidence="1">The sequence shown here is derived from an EMBL/GenBank/DDBJ whole genome shotgun (WGS) entry which is preliminary data.</text>
</comment>
<dbReference type="Gene3D" id="3.80.10.10">
    <property type="entry name" value="Ribonuclease Inhibitor"/>
    <property type="match status" value="1"/>
</dbReference>
<protein>
    <submittedName>
        <fullName evidence="1">Uncharacterized protein</fullName>
    </submittedName>
</protein>
<gene>
    <name evidence="1" type="ORF">P4O66_016418</name>
</gene>
<name>A0AAD8YWT4_9TELE</name>